<name>A0ABP0Q7K2_9DINO</name>
<evidence type="ECO:0000313" key="8">
    <source>
        <dbReference type="Proteomes" id="UP001642464"/>
    </source>
</evidence>
<comment type="caution">
    <text evidence="7">The sequence shown here is derived from an EMBL/GenBank/DDBJ whole genome shotgun (WGS) entry which is preliminary data.</text>
</comment>
<keyword evidence="4 5" id="KW-0472">Membrane</keyword>
<keyword evidence="3 5" id="KW-1133">Transmembrane helix</keyword>
<sequence length="746" mass="84205">MAWFGENGRGTRGAEHATMDALDSLQQEMASWICPTSPNGRAQAELEEEPPALRPYLRSVWGLANGSVSDMHPSAGLNLVAQPQLAQADAHDETRYASAAVRPWARERLRGRGRSTRHESDTVYRLRGRWMQLSTHCAFFTRAIGFGDIRSLLRGPRPLNPESTFRICWELWLQVQESGCGFLDPGHLDHFASAGELMNAYRLDAEPSKDIILNLNTAVYIKGQLVHDRSAILKRYLSTWFVLDISLVSLDYLNMAQDRKVVSIEDLNLSWLRFGRIFRAFRMLRLLKMTKLDEIIQELAASTGRQWIMLVIAILTSAIAATLVTHFITCIWFWIGYTIQQQGRESWILKAGAWDQPGGTQYIHSLRYVMNSPAPPTIAPESWEERLVDIMNNLFVLVVIGNVISKISGTMAELRAMNEARSRQRREIRVYLSNQDASFELVSRIMKFVEPLGLDWYKLEKMTPVTLAPVGETGDTGVTFDSSLISKTLQTELYMSQRGEFLEVLPIFHLTKAHIWGSIAFIMPALEVFPDSFAAICACLKKHVFESKDPGMSEPERVFSAGAVATSLFITVAGKFVYMEVEDAGKEQLVQGENHSDRGGVSAERTAKDDVHQDELLGDFIDNLQNSPDCASMFCEYAKELEFIDGMRKNAMGGHQHQLYLSQYCCGKTKIYQEMFPDSKTRLMNIRLFPTELEELPDTFELEPLDVGDESGALPRMHPDVERRQRAWEKAAVPGLVILISVYIGS</sequence>
<dbReference type="InterPro" id="IPR005821">
    <property type="entry name" value="Ion_trans_dom"/>
</dbReference>
<evidence type="ECO:0000313" key="7">
    <source>
        <dbReference type="EMBL" id="CAK9084003.1"/>
    </source>
</evidence>
<protein>
    <submittedName>
        <fullName evidence="7">Potassium voltage-gated channel protein eag (Ether-a-go-go protein)</fullName>
    </submittedName>
</protein>
<dbReference type="InterPro" id="IPR050818">
    <property type="entry name" value="KCNH_animal-type"/>
</dbReference>
<evidence type="ECO:0000256" key="1">
    <source>
        <dbReference type="ARBA" id="ARBA00004141"/>
    </source>
</evidence>
<evidence type="ECO:0000256" key="4">
    <source>
        <dbReference type="ARBA" id="ARBA00023136"/>
    </source>
</evidence>
<evidence type="ECO:0000259" key="6">
    <source>
        <dbReference type="Pfam" id="PF00520"/>
    </source>
</evidence>
<dbReference type="EMBL" id="CAXAMM010039129">
    <property type="protein sequence ID" value="CAK9084003.1"/>
    <property type="molecule type" value="Genomic_DNA"/>
</dbReference>
<proteinExistence type="predicted"/>
<dbReference type="Pfam" id="PF00520">
    <property type="entry name" value="Ion_trans"/>
    <property type="match status" value="1"/>
</dbReference>
<accession>A0ABP0Q7K2</accession>
<gene>
    <name evidence="7" type="ORF">SCF082_LOCUS39864</name>
</gene>
<keyword evidence="2 5" id="KW-0812">Transmembrane</keyword>
<dbReference type="PANTHER" id="PTHR10217">
    <property type="entry name" value="VOLTAGE AND LIGAND GATED POTASSIUM CHANNEL"/>
    <property type="match status" value="1"/>
</dbReference>
<comment type="subcellular location">
    <subcellularLocation>
        <location evidence="1">Membrane</location>
        <topology evidence="1">Multi-pass membrane protein</topology>
    </subcellularLocation>
</comment>
<evidence type="ECO:0000256" key="3">
    <source>
        <dbReference type="ARBA" id="ARBA00022989"/>
    </source>
</evidence>
<feature type="domain" description="Ion transport" evidence="6">
    <location>
        <begin position="230"/>
        <end position="341"/>
    </location>
</feature>
<evidence type="ECO:0000256" key="2">
    <source>
        <dbReference type="ARBA" id="ARBA00022692"/>
    </source>
</evidence>
<keyword evidence="8" id="KW-1185">Reference proteome</keyword>
<dbReference type="PANTHER" id="PTHR10217:SF435">
    <property type="entry name" value="POTASSIUM VOLTAGE-GATED CHANNEL PROTEIN EAG"/>
    <property type="match status" value="1"/>
</dbReference>
<feature type="transmembrane region" description="Helical" evidence="5">
    <location>
        <begin position="307"/>
        <end position="335"/>
    </location>
</feature>
<dbReference type="Gene3D" id="1.10.287.70">
    <property type="match status" value="1"/>
</dbReference>
<organism evidence="7 8">
    <name type="scientific">Durusdinium trenchii</name>
    <dbReference type="NCBI Taxonomy" id="1381693"/>
    <lineage>
        <taxon>Eukaryota</taxon>
        <taxon>Sar</taxon>
        <taxon>Alveolata</taxon>
        <taxon>Dinophyceae</taxon>
        <taxon>Suessiales</taxon>
        <taxon>Symbiodiniaceae</taxon>
        <taxon>Durusdinium</taxon>
    </lineage>
</organism>
<dbReference type="Proteomes" id="UP001642464">
    <property type="component" value="Unassembled WGS sequence"/>
</dbReference>
<reference evidence="7 8" key="1">
    <citation type="submission" date="2024-02" db="EMBL/GenBank/DDBJ databases">
        <authorList>
            <person name="Chen Y."/>
            <person name="Shah S."/>
            <person name="Dougan E. K."/>
            <person name="Thang M."/>
            <person name="Chan C."/>
        </authorList>
    </citation>
    <scope>NUCLEOTIDE SEQUENCE [LARGE SCALE GENOMIC DNA]</scope>
</reference>
<evidence type="ECO:0000256" key="5">
    <source>
        <dbReference type="SAM" id="Phobius"/>
    </source>
</evidence>